<protein>
    <recommendedName>
        <fullName evidence="12">ARID domain-containing protein</fullName>
    </recommendedName>
</protein>
<dbReference type="GO" id="GO:0005634">
    <property type="term" value="C:nucleus"/>
    <property type="evidence" value="ECO:0007669"/>
    <property type="project" value="UniProtKB-SubCell"/>
</dbReference>
<dbReference type="PROSITE" id="PS51011">
    <property type="entry name" value="ARID"/>
    <property type="match status" value="1"/>
</dbReference>
<evidence type="ECO:0000256" key="7">
    <source>
        <dbReference type="SAM" id="SignalP"/>
    </source>
</evidence>
<dbReference type="SMART" id="SM01014">
    <property type="entry name" value="ARID"/>
    <property type="match status" value="1"/>
</dbReference>
<dbReference type="InterPro" id="IPR036431">
    <property type="entry name" value="ARID_dom_sf"/>
</dbReference>
<dbReference type="InterPro" id="IPR023334">
    <property type="entry name" value="REKLES_domain"/>
</dbReference>
<keyword evidence="3" id="KW-0238">DNA-binding</keyword>
<sequence length="647" mass="70270">LIILILSTLLIGLCQDLVTRLLAIHRKSALRISNVSASSRLDIPNIFVQFLTCRPIFPIKANPWFNRYGRLSTLFPKRQMMLVGQRAQVANADLVVNGSPSSAGEQTDQMDSSLSCPPASDIPERSSQTVDKPSPPSSPDGASVPPSTDGSEENRLTDSLCHPPQQACSDMRSTETNGPAPVEIIAPSMIGNLAYMSTCDTLMMARAGLQGVKLLPQPTLNGLSPPDEEANSAGSSAVPLDLTRAPAPPTTSSTSSLQEEAAKSPTRSADEEECRRRQSTTEQPVGQPQTSWSFEEQFKQLYELSEDARRKEFLDDLFNFMQRRGTPVTRIPIMAKQVLDLYELYKLVVSHGGLVEVINKKLWREITKGLHLPQSITSAAFTLRTQYMKYLYAYECDREKLSSPPELKAAIDGNKREGRRSNFNPFSQVSPTLLGRHLNGNLYSGCTNEDPLSSSSSAAAAAAAQCTLGAHGPTLASVFRDQALAFEASRQNLNRSPRFFPESSRYTGSGRASSNSTDSDCSVNVQFPTQSSSRPAVESGIGTSINGQERLLNNRVMPTAHIRVFNRTVTSEGHLGVENSLVVSMEINGTMYQGVLFAQPTSANGKSSCFCPIVADRVSAAAHDGDIYAIPCSPSVYVFCDEKLSSV</sequence>
<comment type="subcellular location">
    <subcellularLocation>
        <location evidence="1">Nucleus</location>
    </subcellularLocation>
</comment>
<keyword evidence="7" id="KW-0732">Signal</keyword>
<feature type="region of interest" description="Disordered" evidence="6">
    <location>
        <begin position="496"/>
        <end position="522"/>
    </location>
</feature>
<evidence type="ECO:0000259" key="8">
    <source>
        <dbReference type="PROSITE" id="PS51011"/>
    </source>
</evidence>
<evidence type="ECO:0000256" key="5">
    <source>
        <dbReference type="ARBA" id="ARBA00023242"/>
    </source>
</evidence>
<feature type="compositionally biased region" description="Polar residues" evidence="6">
    <location>
        <begin position="504"/>
        <end position="522"/>
    </location>
</feature>
<feature type="region of interest" description="Disordered" evidence="6">
    <location>
        <begin position="97"/>
        <end position="180"/>
    </location>
</feature>
<feature type="domain" description="REKLES" evidence="9">
    <location>
        <begin position="512"/>
        <end position="603"/>
    </location>
</feature>
<dbReference type="PROSITE" id="PS51486">
    <property type="entry name" value="REKLES"/>
    <property type="match status" value="1"/>
</dbReference>
<feature type="non-terminal residue" evidence="10">
    <location>
        <position position="1"/>
    </location>
</feature>
<evidence type="ECO:0000256" key="3">
    <source>
        <dbReference type="ARBA" id="ARBA00023125"/>
    </source>
</evidence>
<feature type="compositionally biased region" description="Polar residues" evidence="6">
    <location>
        <begin position="280"/>
        <end position="291"/>
    </location>
</feature>
<dbReference type="SUPFAM" id="SSF46774">
    <property type="entry name" value="ARID-like"/>
    <property type="match status" value="1"/>
</dbReference>
<dbReference type="FunFam" id="1.10.150.60:FF:000007">
    <property type="entry name" value="AT-rich interactive domain-containing protein 3C"/>
    <property type="match status" value="1"/>
</dbReference>
<evidence type="ECO:0000256" key="2">
    <source>
        <dbReference type="ARBA" id="ARBA00023015"/>
    </source>
</evidence>
<dbReference type="PANTHER" id="PTHR15348">
    <property type="entry name" value="AT-RICH INTERACTIVE DOMAIN-CONTAINING PROTEIN ARID DOMAIN- CONTAINING PROTEIN DEAD RINGER PROTEIN B-CELL REGULATOR OF IGH TRANSCRIPTION BRIGHT"/>
    <property type="match status" value="1"/>
</dbReference>
<feature type="signal peptide" evidence="7">
    <location>
        <begin position="1"/>
        <end position="16"/>
    </location>
</feature>
<feature type="domain" description="ARID" evidence="8">
    <location>
        <begin position="307"/>
        <end position="399"/>
    </location>
</feature>
<gene>
    <name evidence="10" type="ORF">M513_01168</name>
</gene>
<dbReference type="PANTHER" id="PTHR15348:SF0">
    <property type="entry name" value="PROTEIN DEAD RINGER"/>
    <property type="match status" value="1"/>
</dbReference>
<reference evidence="10 11" key="1">
    <citation type="journal article" date="2014" name="Nat. Genet.">
        <title>Genome and transcriptome of the porcine whipworm Trichuris suis.</title>
        <authorList>
            <person name="Jex A.R."/>
            <person name="Nejsum P."/>
            <person name="Schwarz E.M."/>
            <person name="Hu L."/>
            <person name="Young N.D."/>
            <person name="Hall R.S."/>
            <person name="Korhonen P.K."/>
            <person name="Liao S."/>
            <person name="Thamsborg S."/>
            <person name="Xia J."/>
            <person name="Xu P."/>
            <person name="Wang S."/>
            <person name="Scheerlinck J.P."/>
            <person name="Hofmann A."/>
            <person name="Sternberg P.W."/>
            <person name="Wang J."/>
            <person name="Gasser R.B."/>
        </authorList>
    </citation>
    <scope>NUCLEOTIDE SEQUENCE [LARGE SCALE GENOMIC DNA]</scope>
    <source>
        <strain evidence="10">DCEP-RM93M</strain>
    </source>
</reference>
<evidence type="ECO:0000256" key="6">
    <source>
        <dbReference type="SAM" id="MobiDB-lite"/>
    </source>
</evidence>
<name>A0A085ML39_9BILA</name>
<keyword evidence="2" id="KW-0805">Transcription regulation</keyword>
<dbReference type="EMBL" id="KL363186">
    <property type="protein sequence ID" value="KFD57935.1"/>
    <property type="molecule type" value="Genomic_DNA"/>
</dbReference>
<keyword evidence="5" id="KW-0539">Nucleus</keyword>
<feature type="compositionally biased region" description="Polar residues" evidence="6">
    <location>
        <begin position="98"/>
        <end position="115"/>
    </location>
</feature>
<dbReference type="InterPro" id="IPR001606">
    <property type="entry name" value="ARID_dom"/>
</dbReference>
<evidence type="ECO:0000256" key="4">
    <source>
        <dbReference type="ARBA" id="ARBA00023163"/>
    </source>
</evidence>
<organism evidence="10 11">
    <name type="scientific">Trichuris suis</name>
    <name type="common">pig whipworm</name>
    <dbReference type="NCBI Taxonomy" id="68888"/>
    <lineage>
        <taxon>Eukaryota</taxon>
        <taxon>Metazoa</taxon>
        <taxon>Ecdysozoa</taxon>
        <taxon>Nematoda</taxon>
        <taxon>Enoplea</taxon>
        <taxon>Dorylaimia</taxon>
        <taxon>Trichinellida</taxon>
        <taxon>Trichuridae</taxon>
        <taxon>Trichuris</taxon>
    </lineage>
</organism>
<dbReference type="Proteomes" id="UP000030764">
    <property type="component" value="Unassembled WGS sequence"/>
</dbReference>
<keyword evidence="11" id="KW-1185">Reference proteome</keyword>
<evidence type="ECO:0000313" key="11">
    <source>
        <dbReference type="Proteomes" id="UP000030764"/>
    </source>
</evidence>
<dbReference type="Gene3D" id="1.10.150.60">
    <property type="entry name" value="ARID DNA-binding domain"/>
    <property type="match status" value="1"/>
</dbReference>
<dbReference type="GO" id="GO:0003677">
    <property type="term" value="F:DNA binding"/>
    <property type="evidence" value="ECO:0007669"/>
    <property type="project" value="UniProtKB-KW"/>
</dbReference>
<feature type="region of interest" description="Disordered" evidence="6">
    <location>
        <begin position="219"/>
        <end position="291"/>
    </location>
</feature>
<dbReference type="SMART" id="SM00501">
    <property type="entry name" value="BRIGHT"/>
    <property type="match status" value="1"/>
</dbReference>
<evidence type="ECO:0000313" key="10">
    <source>
        <dbReference type="EMBL" id="KFD57935.1"/>
    </source>
</evidence>
<keyword evidence="4" id="KW-0804">Transcription</keyword>
<evidence type="ECO:0000259" key="9">
    <source>
        <dbReference type="PROSITE" id="PS51486"/>
    </source>
</evidence>
<proteinExistence type="predicted"/>
<evidence type="ECO:0008006" key="12">
    <source>
        <dbReference type="Google" id="ProtNLM"/>
    </source>
</evidence>
<dbReference type="Pfam" id="PF01388">
    <property type="entry name" value="ARID"/>
    <property type="match status" value="1"/>
</dbReference>
<feature type="chain" id="PRO_5001795328" description="ARID domain-containing protein" evidence="7">
    <location>
        <begin position="17"/>
        <end position="647"/>
    </location>
</feature>
<dbReference type="GO" id="GO:0006357">
    <property type="term" value="P:regulation of transcription by RNA polymerase II"/>
    <property type="evidence" value="ECO:0007669"/>
    <property type="project" value="InterPro"/>
</dbReference>
<dbReference type="AlphaFoldDB" id="A0A085ML39"/>
<accession>A0A085ML39</accession>
<dbReference type="CDD" id="cd16867">
    <property type="entry name" value="ARID_ARID3"/>
    <property type="match status" value="1"/>
</dbReference>
<evidence type="ECO:0000256" key="1">
    <source>
        <dbReference type="ARBA" id="ARBA00004123"/>
    </source>
</evidence>
<dbReference type="InterPro" id="IPR045147">
    <property type="entry name" value="ARI3A/B/C"/>
</dbReference>